<name>X6NCL7_RETFI</name>
<gene>
    <name evidence="1" type="ORF">RFI_13105</name>
</gene>
<comment type="caution">
    <text evidence="1">The sequence shown here is derived from an EMBL/GenBank/DDBJ whole genome shotgun (WGS) entry which is preliminary data.</text>
</comment>
<keyword evidence="2" id="KW-1185">Reference proteome</keyword>
<organism evidence="1 2">
    <name type="scientific">Reticulomyxa filosa</name>
    <dbReference type="NCBI Taxonomy" id="46433"/>
    <lineage>
        <taxon>Eukaryota</taxon>
        <taxon>Sar</taxon>
        <taxon>Rhizaria</taxon>
        <taxon>Retaria</taxon>
        <taxon>Foraminifera</taxon>
        <taxon>Monothalamids</taxon>
        <taxon>Reticulomyxidae</taxon>
        <taxon>Reticulomyxa</taxon>
    </lineage>
</organism>
<evidence type="ECO:0000313" key="1">
    <source>
        <dbReference type="EMBL" id="ETO24055.1"/>
    </source>
</evidence>
<sequence>MYAKREWLNEPNDIKGDYLRNINEFRREMIAYSKQLQQKREKQRRDALRDAFMAQQKSKAKSKSLIEEGLKQEVQAEQPQATLKDKNVSEVILNSLQIGTADELLQKLKARKPKLAPDSELGQQ</sequence>
<protein>
    <submittedName>
        <fullName evidence="1">Uncharacterized protein</fullName>
    </submittedName>
</protein>
<dbReference type="Proteomes" id="UP000023152">
    <property type="component" value="Unassembled WGS sequence"/>
</dbReference>
<dbReference type="AlphaFoldDB" id="X6NCL7"/>
<proteinExistence type="predicted"/>
<dbReference type="EMBL" id="ASPP01009481">
    <property type="protein sequence ID" value="ETO24055.1"/>
    <property type="molecule type" value="Genomic_DNA"/>
</dbReference>
<evidence type="ECO:0000313" key="2">
    <source>
        <dbReference type="Proteomes" id="UP000023152"/>
    </source>
</evidence>
<accession>X6NCL7</accession>
<reference evidence="1 2" key="1">
    <citation type="journal article" date="2013" name="Curr. Biol.">
        <title>The Genome of the Foraminiferan Reticulomyxa filosa.</title>
        <authorList>
            <person name="Glockner G."/>
            <person name="Hulsmann N."/>
            <person name="Schleicher M."/>
            <person name="Noegel A.A."/>
            <person name="Eichinger L."/>
            <person name="Gallinger C."/>
            <person name="Pawlowski J."/>
            <person name="Sierra R."/>
            <person name="Euteneuer U."/>
            <person name="Pillet L."/>
            <person name="Moustafa A."/>
            <person name="Platzer M."/>
            <person name="Groth M."/>
            <person name="Szafranski K."/>
            <person name="Schliwa M."/>
        </authorList>
    </citation>
    <scope>NUCLEOTIDE SEQUENCE [LARGE SCALE GENOMIC DNA]</scope>
</reference>